<feature type="domain" description="Helicase C-terminal" evidence="7">
    <location>
        <begin position="1119"/>
        <end position="1268"/>
    </location>
</feature>
<dbReference type="InterPro" id="IPR001965">
    <property type="entry name" value="Znf_PHD"/>
</dbReference>
<dbReference type="SUPFAM" id="SSF52540">
    <property type="entry name" value="P-loop containing nucleoside triphosphate hydrolases"/>
    <property type="match status" value="2"/>
</dbReference>
<dbReference type="Gene3D" id="3.40.50.10810">
    <property type="entry name" value="Tandem AAA-ATPase domain"/>
    <property type="match status" value="2"/>
</dbReference>
<dbReference type="InterPro" id="IPR038718">
    <property type="entry name" value="SNF2-like_sf"/>
</dbReference>
<evidence type="ECO:0008006" key="10">
    <source>
        <dbReference type="Google" id="ProtNLM"/>
    </source>
</evidence>
<organism evidence="8 9">
    <name type="scientific">Hermetia illucens</name>
    <name type="common">Black soldier fly</name>
    <dbReference type="NCBI Taxonomy" id="343691"/>
    <lineage>
        <taxon>Eukaryota</taxon>
        <taxon>Metazoa</taxon>
        <taxon>Ecdysozoa</taxon>
        <taxon>Arthropoda</taxon>
        <taxon>Hexapoda</taxon>
        <taxon>Insecta</taxon>
        <taxon>Pterygota</taxon>
        <taxon>Neoptera</taxon>
        <taxon>Endopterygota</taxon>
        <taxon>Diptera</taxon>
        <taxon>Brachycera</taxon>
        <taxon>Stratiomyomorpha</taxon>
        <taxon>Stratiomyidae</taxon>
        <taxon>Hermetiinae</taxon>
        <taxon>Hermetia</taxon>
    </lineage>
</organism>
<keyword evidence="3" id="KW-0378">Hydrolase</keyword>
<dbReference type="InterPro" id="IPR000330">
    <property type="entry name" value="SNF2_N"/>
</dbReference>
<evidence type="ECO:0000259" key="7">
    <source>
        <dbReference type="PROSITE" id="PS51194"/>
    </source>
</evidence>
<dbReference type="PROSITE" id="PS00518">
    <property type="entry name" value="ZF_RING_1"/>
    <property type="match status" value="1"/>
</dbReference>
<gene>
    <name evidence="8" type="ORF">HERILL_LOCUS468</name>
</gene>
<dbReference type="GO" id="GO:0006974">
    <property type="term" value="P:DNA damage response"/>
    <property type="evidence" value="ECO:0007669"/>
    <property type="project" value="TreeGrafter"/>
</dbReference>
<evidence type="ECO:0000256" key="1">
    <source>
        <dbReference type="ARBA" id="ARBA00022723"/>
    </source>
</evidence>
<feature type="domain" description="RING-type" evidence="6">
    <location>
        <begin position="1042"/>
        <end position="1084"/>
    </location>
</feature>
<dbReference type="PANTHER" id="PTHR45865:SF1">
    <property type="entry name" value="E3 UBIQUITIN-PROTEIN LIGASE SHPRH"/>
    <property type="match status" value="1"/>
</dbReference>
<dbReference type="GO" id="GO:0008270">
    <property type="term" value="F:zinc ion binding"/>
    <property type="evidence" value="ECO:0007669"/>
    <property type="project" value="UniProtKB-KW"/>
</dbReference>
<name>A0A7R8UAA7_HERIL</name>
<dbReference type="CDD" id="cd18793">
    <property type="entry name" value="SF2_C_SNF"/>
    <property type="match status" value="1"/>
</dbReference>
<evidence type="ECO:0000256" key="4">
    <source>
        <dbReference type="ARBA" id="ARBA00022833"/>
    </source>
</evidence>
<dbReference type="InterPro" id="IPR019786">
    <property type="entry name" value="Zinc_finger_PHD-type_CS"/>
</dbReference>
<proteinExistence type="predicted"/>
<sequence>MSGGDSRTYCLRVLAVKADDQQVYEEENGDDGPSEFFVFRRSRFRKLFNFDYERVVREVASNKDFSIRKIQPNYGESCRRLGLYFTPGGCTHFRPERRLNLLHLCFDAENILPPSTEENSEGERMESYQHRKQTIAKLFQFLRETHEFDILHQSVPEKPESSSLKATLRPYQLRAVRWLLHRELAQETLPHNYLAVTCSELPGVEFFLNPDYLQVTENVPDDIPLPTGGILADEMGLGKTVEMLALFLLNKRGLPNLTSADDKSPQFDPSARNSEVEISCLCGSESKRNLIKCGRCGTFQHTRCTRKYASQQDEESSYLCPKCWEEEPITKSNTTIIVSPATIRQQWGSEIAKHTENVRVFTYDGVVTTGWINPIELSRFDIVLTDYNVLKKEIDFSMDRDTQLTLRRKRKYIRKSTPLNMIEWWRVLLDEAQMVESGVTKCAQMVKELAAIHRWAVTGTPIQKSIDDIRGLLEFIGIAPFSKHHIWQSLSAAFQAGNRKPLMDVLSKVMWRTCKATVLEELGIPPQTEKVHYLVMSDVQRLFYRGQHSSSSWAFENVIRKYPASLSLSQLDPHSLKTILEPLRKLRQDCTVPVIFKKMEQSQVKKCLTPKELTEHLISKNELESKNHLRCMVSAINGQAALRIIRQEYPKATELYTSVLALAEKYNEIISVDTLLQIHALHNLVEIYSMAPSNTTDLNAEKALDYKSRCDKLEWKYLSIYNEQFLKAQTNFNQAQNAYLETATKLPKNKEVCWQSLLATLKMNNLDVRFLDKLNEEYALTEPNMMHNFRMIEGVSFFLIQWIDKIFLMRTEVLKHFQKFKAYVSNIKPQSELTEEGRRIIKTFVTVTFDCHLNELRNNSKKKKEKDKEKRNFCNLCKAKKCLDEYECVIFNKIFDDKRENMEGSWKPTIQESICRTILRFARASNIDDDDFVEANEFLKLLECVKNEYKELVKLWIEIEYTVKAYDEIDMCKLRLQLLEDGADEDDEEEEKANYQLKPAEVEFYLEELANDYLVAETQFQKKLSRLNYIRHLESNEDPGICPICKHEPDAKYSMLQCGHHLCMMCLIGMKEFQRNVLTCAVCRFRQKYEEVYYVTRKPNDPDLEIIEVKGQYSSKVEEIVREILRLKKIESDVKIIIFSHWYAILGVIAHALQTNDITFAFKQNVTQAINLFKQPDSNITCLLLMLSQGSKGLNLTEATHVFLVEPILNPGEEQQAIGRIHRIGQTRPTTVHRFIMKETIEETIHNTVSNDQHGKWADNDLTINNIRSLFSLD</sequence>
<evidence type="ECO:0000313" key="9">
    <source>
        <dbReference type="Proteomes" id="UP000594454"/>
    </source>
</evidence>
<dbReference type="InterPro" id="IPR052583">
    <property type="entry name" value="ATP-helicase/E3_Ub-Ligase"/>
</dbReference>
<accession>A0A7R8UAA7</accession>
<dbReference type="Gene3D" id="3.40.50.300">
    <property type="entry name" value="P-loop containing nucleotide triphosphate hydrolases"/>
    <property type="match status" value="2"/>
</dbReference>
<dbReference type="GO" id="GO:0016787">
    <property type="term" value="F:hydrolase activity"/>
    <property type="evidence" value="ECO:0007669"/>
    <property type="project" value="UniProtKB-KW"/>
</dbReference>
<dbReference type="FunCoup" id="A0A7R8UAA7">
    <property type="interactions" value="780"/>
</dbReference>
<dbReference type="InterPro" id="IPR001841">
    <property type="entry name" value="Znf_RING"/>
</dbReference>
<dbReference type="SMART" id="SM00249">
    <property type="entry name" value="PHD"/>
    <property type="match status" value="1"/>
</dbReference>
<dbReference type="SMART" id="SM00487">
    <property type="entry name" value="DEXDc"/>
    <property type="match status" value="1"/>
</dbReference>
<dbReference type="InterPro" id="IPR017907">
    <property type="entry name" value="Znf_RING_CS"/>
</dbReference>
<dbReference type="GO" id="GO:0060255">
    <property type="term" value="P:regulation of macromolecule metabolic process"/>
    <property type="evidence" value="ECO:0007669"/>
    <property type="project" value="UniProtKB-ARBA"/>
</dbReference>
<dbReference type="InterPro" id="IPR001650">
    <property type="entry name" value="Helicase_C-like"/>
</dbReference>
<dbReference type="Pfam" id="PF00176">
    <property type="entry name" value="SNF2-rel_dom"/>
    <property type="match status" value="1"/>
</dbReference>
<dbReference type="Pfam" id="PF00097">
    <property type="entry name" value="zf-C3HC4"/>
    <property type="match status" value="1"/>
</dbReference>
<dbReference type="Pfam" id="PF21325">
    <property type="entry name" value="SHPRH_helical-1st"/>
    <property type="match status" value="1"/>
</dbReference>
<evidence type="ECO:0000256" key="2">
    <source>
        <dbReference type="ARBA" id="ARBA00022771"/>
    </source>
</evidence>
<dbReference type="OrthoDB" id="423559at2759"/>
<evidence type="ECO:0000259" key="6">
    <source>
        <dbReference type="PROSITE" id="PS50089"/>
    </source>
</evidence>
<keyword evidence="4" id="KW-0862">Zinc</keyword>
<dbReference type="InterPro" id="IPR049730">
    <property type="entry name" value="SNF2/RAD54-like_C"/>
</dbReference>
<protein>
    <recommendedName>
        <fullName evidence="10">E3 ubiquitin-protein ligase SHPRH</fullName>
    </recommendedName>
</protein>
<dbReference type="AlphaFoldDB" id="A0A7R8UAA7"/>
<dbReference type="GO" id="GO:0005524">
    <property type="term" value="F:ATP binding"/>
    <property type="evidence" value="ECO:0007669"/>
    <property type="project" value="InterPro"/>
</dbReference>
<keyword evidence="1" id="KW-0479">Metal-binding</keyword>
<dbReference type="InterPro" id="IPR014001">
    <property type="entry name" value="Helicase_ATP-bd"/>
</dbReference>
<dbReference type="OMA" id="KAVFFCA"/>
<dbReference type="Proteomes" id="UP000594454">
    <property type="component" value="Chromosome 1"/>
</dbReference>
<dbReference type="GO" id="GO:0061630">
    <property type="term" value="F:ubiquitin protein ligase activity"/>
    <property type="evidence" value="ECO:0007669"/>
    <property type="project" value="TreeGrafter"/>
</dbReference>
<dbReference type="GO" id="GO:0005634">
    <property type="term" value="C:nucleus"/>
    <property type="evidence" value="ECO:0007669"/>
    <property type="project" value="TreeGrafter"/>
</dbReference>
<dbReference type="InterPro" id="IPR048686">
    <property type="entry name" value="SHPRH_helical_1st"/>
</dbReference>
<keyword evidence="9" id="KW-1185">Reference proteome</keyword>
<dbReference type="InParanoid" id="A0A7R8UAA7"/>
<evidence type="ECO:0000256" key="5">
    <source>
        <dbReference type="PROSITE-ProRule" id="PRU00175"/>
    </source>
</evidence>
<dbReference type="GO" id="GO:0000209">
    <property type="term" value="P:protein polyubiquitination"/>
    <property type="evidence" value="ECO:0007669"/>
    <property type="project" value="TreeGrafter"/>
</dbReference>
<dbReference type="EMBL" id="LR899009">
    <property type="protein sequence ID" value="CAD7077093.1"/>
    <property type="molecule type" value="Genomic_DNA"/>
</dbReference>
<dbReference type="PROSITE" id="PS50089">
    <property type="entry name" value="ZF_RING_2"/>
    <property type="match status" value="1"/>
</dbReference>
<dbReference type="PROSITE" id="PS51194">
    <property type="entry name" value="HELICASE_CTER"/>
    <property type="match status" value="1"/>
</dbReference>
<dbReference type="CDD" id="cd18070">
    <property type="entry name" value="DEXQc_SHPRH"/>
    <property type="match status" value="1"/>
</dbReference>
<dbReference type="InterPro" id="IPR027417">
    <property type="entry name" value="P-loop_NTPase"/>
</dbReference>
<dbReference type="InterPro" id="IPR011011">
    <property type="entry name" value="Znf_FYVE_PHD"/>
</dbReference>
<dbReference type="PROSITE" id="PS01359">
    <property type="entry name" value="ZF_PHD_1"/>
    <property type="match status" value="1"/>
</dbReference>
<dbReference type="PANTHER" id="PTHR45865">
    <property type="entry name" value="E3 UBIQUITIN-PROTEIN LIGASE SHPRH FAMILY MEMBER"/>
    <property type="match status" value="1"/>
</dbReference>
<keyword evidence="2 5" id="KW-0863">Zinc-finger</keyword>
<evidence type="ECO:0000256" key="3">
    <source>
        <dbReference type="ARBA" id="ARBA00022801"/>
    </source>
</evidence>
<dbReference type="SUPFAM" id="SSF57903">
    <property type="entry name" value="FYVE/PHD zinc finger"/>
    <property type="match status" value="1"/>
</dbReference>
<dbReference type="InterPro" id="IPR013083">
    <property type="entry name" value="Znf_RING/FYVE/PHD"/>
</dbReference>
<evidence type="ECO:0000313" key="8">
    <source>
        <dbReference type="EMBL" id="CAD7077093.1"/>
    </source>
</evidence>
<dbReference type="InterPro" id="IPR018957">
    <property type="entry name" value="Znf_C3HC4_RING-type"/>
</dbReference>
<reference evidence="8 9" key="1">
    <citation type="submission" date="2020-11" db="EMBL/GenBank/DDBJ databases">
        <authorList>
            <person name="Wallbank WR R."/>
            <person name="Pardo Diaz C."/>
            <person name="Kozak K."/>
            <person name="Martin S."/>
            <person name="Jiggins C."/>
            <person name="Moest M."/>
            <person name="Warren A I."/>
            <person name="Generalovic N T."/>
            <person name="Byers J.R.P. K."/>
            <person name="Montejo-Kovacevich G."/>
            <person name="Yen C E."/>
        </authorList>
    </citation>
    <scope>NUCLEOTIDE SEQUENCE [LARGE SCALE GENOMIC DNA]</scope>
</reference>
<dbReference type="SMART" id="SM00490">
    <property type="entry name" value="HELICc"/>
    <property type="match status" value="1"/>
</dbReference>
<dbReference type="Gene3D" id="3.30.40.10">
    <property type="entry name" value="Zinc/RING finger domain, C3HC4 (zinc finger)"/>
    <property type="match status" value="2"/>
</dbReference>
<dbReference type="Pfam" id="PF00271">
    <property type="entry name" value="Helicase_C"/>
    <property type="match status" value="1"/>
</dbReference>
<dbReference type="SUPFAM" id="SSF57850">
    <property type="entry name" value="RING/U-box"/>
    <property type="match status" value="1"/>
</dbReference>